<dbReference type="PANTHER" id="PTHR11200">
    <property type="entry name" value="INOSITOL 5-PHOSPHATASE"/>
    <property type="match status" value="1"/>
</dbReference>
<evidence type="ECO:0000259" key="10">
    <source>
        <dbReference type="PROSITE" id="PS50275"/>
    </source>
</evidence>
<evidence type="ECO:0000256" key="7">
    <source>
        <dbReference type="ARBA" id="ARBA00022801"/>
    </source>
</evidence>
<evidence type="ECO:0000256" key="8">
    <source>
        <dbReference type="ARBA" id="ARBA00022927"/>
    </source>
</evidence>
<comment type="similarity">
    <text evidence="2">Belongs to the synaptojanin family.</text>
</comment>
<dbReference type="Proteomes" id="UP000076874">
    <property type="component" value="Unassembled WGS sequence"/>
</dbReference>
<feature type="compositionally biased region" description="Low complexity" evidence="9">
    <location>
        <begin position="1330"/>
        <end position="1343"/>
    </location>
</feature>
<reference evidence="11 12" key="1">
    <citation type="journal article" date="2016" name="Genome Biol. Evol.">
        <title>Divergent and convergent evolution of fungal pathogenicity.</title>
        <authorList>
            <person name="Shang Y."/>
            <person name="Xiao G."/>
            <person name="Zheng P."/>
            <person name="Cen K."/>
            <person name="Zhan S."/>
            <person name="Wang C."/>
        </authorList>
    </citation>
    <scope>NUCLEOTIDE SEQUENCE [LARGE SCALE GENOMIC DNA]</scope>
    <source>
        <strain evidence="11 12">RCEF 264</strain>
    </source>
</reference>
<dbReference type="PANTHER" id="PTHR11200:SF257">
    <property type="entry name" value="PHOSPHOINOSITIDE 5-PHOSPHATASE"/>
    <property type="match status" value="1"/>
</dbReference>
<keyword evidence="8" id="KW-0653">Protein transport</keyword>
<feature type="compositionally biased region" description="Low complexity" evidence="9">
    <location>
        <begin position="1200"/>
        <end position="1210"/>
    </location>
</feature>
<evidence type="ECO:0000256" key="4">
    <source>
        <dbReference type="ARBA" id="ARBA00013044"/>
    </source>
</evidence>
<proteinExistence type="inferred from homology"/>
<keyword evidence="6" id="KW-0963">Cytoplasm</keyword>
<feature type="compositionally biased region" description="Low complexity" evidence="9">
    <location>
        <begin position="46"/>
        <end position="62"/>
    </location>
</feature>
<feature type="domain" description="SAC" evidence="10">
    <location>
        <begin position="178"/>
        <end position="552"/>
    </location>
</feature>
<evidence type="ECO:0000256" key="2">
    <source>
        <dbReference type="ARBA" id="ARBA00008943"/>
    </source>
</evidence>
<dbReference type="GO" id="GO:0043813">
    <property type="term" value="F:phosphatidylinositol-3,5-bisphosphate 5-phosphatase activity"/>
    <property type="evidence" value="ECO:0007669"/>
    <property type="project" value="TreeGrafter"/>
</dbReference>
<gene>
    <name evidence="11" type="ORF">SPI_01862</name>
</gene>
<dbReference type="GO" id="GO:0015031">
    <property type="term" value="P:protein transport"/>
    <property type="evidence" value="ECO:0007669"/>
    <property type="project" value="UniProtKB-KW"/>
</dbReference>
<evidence type="ECO:0000256" key="5">
    <source>
        <dbReference type="ARBA" id="ARBA00022448"/>
    </source>
</evidence>
<dbReference type="InterPro" id="IPR036691">
    <property type="entry name" value="Endo/exonu/phosph_ase_sf"/>
</dbReference>
<dbReference type="InterPro" id="IPR002013">
    <property type="entry name" value="SAC_dom"/>
</dbReference>
<evidence type="ECO:0000256" key="6">
    <source>
        <dbReference type="ARBA" id="ARBA00022490"/>
    </source>
</evidence>
<accession>A0A167ZAT3</accession>
<organism evidence="11 12">
    <name type="scientific">Niveomyces insectorum RCEF 264</name>
    <dbReference type="NCBI Taxonomy" id="1081102"/>
    <lineage>
        <taxon>Eukaryota</taxon>
        <taxon>Fungi</taxon>
        <taxon>Dikarya</taxon>
        <taxon>Ascomycota</taxon>
        <taxon>Pezizomycotina</taxon>
        <taxon>Sordariomycetes</taxon>
        <taxon>Hypocreomycetidae</taxon>
        <taxon>Hypocreales</taxon>
        <taxon>Cordycipitaceae</taxon>
        <taxon>Niveomyces</taxon>
    </lineage>
</organism>
<evidence type="ECO:0000313" key="12">
    <source>
        <dbReference type="Proteomes" id="UP000076874"/>
    </source>
</evidence>
<comment type="caution">
    <text evidence="11">The sequence shown here is derived from an EMBL/GenBank/DDBJ whole genome shotgun (WGS) entry which is preliminary data.</text>
</comment>
<comment type="subcellular location">
    <subcellularLocation>
        <location evidence="1">Cytoplasm</location>
    </subcellularLocation>
</comment>
<feature type="region of interest" description="Disordered" evidence="9">
    <location>
        <begin position="1120"/>
        <end position="1158"/>
    </location>
</feature>
<dbReference type="InterPro" id="IPR046985">
    <property type="entry name" value="IP5"/>
</dbReference>
<evidence type="ECO:0000256" key="9">
    <source>
        <dbReference type="SAM" id="MobiDB-lite"/>
    </source>
</evidence>
<feature type="region of interest" description="Disordered" evidence="9">
    <location>
        <begin position="46"/>
        <end position="66"/>
    </location>
</feature>
<dbReference type="InterPro" id="IPR000300">
    <property type="entry name" value="IPPc"/>
</dbReference>
<keyword evidence="7" id="KW-0378">Hydrolase</keyword>
<feature type="compositionally biased region" description="Low complexity" evidence="9">
    <location>
        <begin position="1237"/>
        <end position="1270"/>
    </location>
</feature>
<feature type="region of interest" description="Disordered" evidence="9">
    <location>
        <begin position="1187"/>
        <end position="1406"/>
    </location>
</feature>
<dbReference type="SMART" id="SM00128">
    <property type="entry name" value="IPPc"/>
    <property type="match status" value="1"/>
</dbReference>
<comment type="similarity">
    <text evidence="3">In the central section; belongs to the inositol 1,4,5-trisphosphate 5-phosphatase family.</text>
</comment>
<protein>
    <recommendedName>
        <fullName evidence="4">phosphoinositide 5-phosphatase</fullName>
        <ecNumber evidence="4">3.1.3.36</ecNumber>
    </recommendedName>
</protein>
<evidence type="ECO:0000256" key="1">
    <source>
        <dbReference type="ARBA" id="ARBA00004496"/>
    </source>
</evidence>
<dbReference type="OrthoDB" id="405996at2759"/>
<dbReference type="SUPFAM" id="SSF56219">
    <property type="entry name" value="DNase I-like"/>
    <property type="match status" value="1"/>
</dbReference>
<dbReference type="Gene3D" id="3.60.10.10">
    <property type="entry name" value="Endonuclease/exonuclease/phosphatase"/>
    <property type="match status" value="1"/>
</dbReference>
<dbReference type="GO" id="GO:0005737">
    <property type="term" value="C:cytoplasm"/>
    <property type="evidence" value="ECO:0007669"/>
    <property type="project" value="UniProtKB-SubCell"/>
</dbReference>
<evidence type="ECO:0000313" key="11">
    <source>
        <dbReference type="EMBL" id="OAA67286.1"/>
    </source>
</evidence>
<evidence type="ECO:0000256" key="3">
    <source>
        <dbReference type="ARBA" id="ARBA00009678"/>
    </source>
</evidence>
<dbReference type="PROSITE" id="PS50275">
    <property type="entry name" value="SAC"/>
    <property type="match status" value="1"/>
</dbReference>
<dbReference type="Pfam" id="PF22669">
    <property type="entry name" value="Exo_endo_phos2"/>
    <property type="match status" value="1"/>
</dbReference>
<dbReference type="GO" id="GO:0016020">
    <property type="term" value="C:membrane"/>
    <property type="evidence" value="ECO:0007669"/>
    <property type="project" value="TreeGrafter"/>
</dbReference>
<keyword evidence="5" id="KW-0813">Transport</keyword>
<dbReference type="GO" id="GO:0046856">
    <property type="term" value="P:phosphatidylinositol dephosphorylation"/>
    <property type="evidence" value="ECO:0007669"/>
    <property type="project" value="InterPro"/>
</dbReference>
<name>A0A167ZAT3_9HYPO</name>
<dbReference type="STRING" id="1081102.A0A167ZAT3"/>
<dbReference type="FunFam" id="3.60.10.10:FF:000029">
    <property type="entry name" value="Inositol polyphosphate 5-phosphatase"/>
    <property type="match status" value="1"/>
</dbReference>
<sequence>MDYLPSTLPWNGQAPDPDKSCQLLIRDYPHRAMAIVSRSHALVFRHSSNSGHDSNNNHNSGSTAGASRVMVEFTPTSKGMLSDYRPLTPRPVYGTLGLISVNRDVFLCVITQALRVATLRPGETIEMIQQVQFFCLNSNEYDDVLSLDPWDPDGDAASAYGQGLSRREVPLEHPCQELMKILGNRSFYYSTDFDITNRLQERSADASTFDIDNFDESFLWNSFMIQPLVQFRARLQPHERDALDASRILTSAIRGFCLTVTIPQSAAPLRTTRSGMPSYLTVISRLSCRRAGTRFNSRGIDDDGNVANFVETETIYWSPAGVAFSYVQVRGSVPVFWEQSPGLIPGHQKITVTRSPDGAQPAFDKHFEDLETSYGAVHVLNLLSEAKPGEAELSQCYRYGLQHCPLSQRGEKAASDHALLRSTEYDFHAETRGPTGYEAAQEIRKYIENSADGFAYYLAVESEDGNTKDAQRTASFSGGHRRFIVVLQQEGVFRTNCLDCLDRTNLIQTIISQMAVEAFLHHRGEYAATDFWVRHSNLWADNGDALSKIYAGTGALKSSFTRHGKMSLAGAFADARKSATRLYINNFADKGRQNTIDMLLGRLYGQAPVVLFDPISDYVTAELNKRSATFSSSKVITIWVGTFNLNGRIDGLEEDLSPWLFPTPILSAELLPEILAVGFQEIVELSPQQIMNSDPSRKQQWETVVRKTLNRHAASVGGEPYVLLRSGQLVGAALCIFVKASSLAQIKNVEGSVKKTGMSGMAGNKGAVGIRLDYAGTPICFVTAHLAAGFANYEERNKDYSTIHHGLRFQRNRRIDNHDAVIWFGDFNYRIGLSRERAMELVKAGDLESLYENDQLNLQMVAGLAFPYYSEARITFPPTYKFDVGRDEYDSSEKQRIPAWTDRILRKGSNLRQADYHCAPLRFSDHRPVYAHFACTVTIVDETLRDKISSELYEQRKADVGDATANTAVEDTDDEDLVGYDAIEPGLPAASSDRQKWWLDNGRMAQAAVQPPAPANPATHATVLNPHRPANPFVPTDEPDWVAVPRAEHVNHSSVLSSSANSQGKGGAAAAAAAATSARKLPPPYDPSAVAAVASASPAFGMLSKTNQPAGQSLSAQFYQPTAGAAPPPPPPPRRQTAGVSGGGTAAAPNPRTASTVSLPTAAPVSSAAAYSIRPNAPTVSGVARAFGSLRTPPSPSPPASNNNNNNNNNVKTTVQKNGDHSRGPPLPPSRKSGQQSASHASSADASPLRPQSAASNKSAAAPVSPAASALTGKPKPAPPVAKKPAHLTATPSPKGVDGIQDMSGDSRNGMVHIPSPSAPPKPPRRKTDVQAASAVGAAVGGALPPPKHPSYTPTAAHSTTIGGGGVGTGRKASARPVAAEPANAVDLLGDDANSELSRWQPLQPS</sequence>
<dbReference type="GO" id="GO:0004439">
    <property type="term" value="F:phosphatidylinositol-4,5-bisphosphate 5-phosphatase activity"/>
    <property type="evidence" value="ECO:0007669"/>
    <property type="project" value="UniProtKB-EC"/>
</dbReference>
<keyword evidence="12" id="KW-1185">Reference proteome</keyword>
<dbReference type="EC" id="3.1.3.36" evidence="4"/>
<dbReference type="Pfam" id="PF02383">
    <property type="entry name" value="Syja_N"/>
    <property type="match status" value="1"/>
</dbReference>
<dbReference type="EMBL" id="AZHD01000002">
    <property type="protein sequence ID" value="OAA67286.1"/>
    <property type="molecule type" value="Genomic_DNA"/>
</dbReference>
<feature type="compositionally biased region" description="Polar residues" evidence="9">
    <location>
        <begin position="1395"/>
        <end position="1406"/>
    </location>
</feature>